<reference evidence="1" key="1">
    <citation type="submission" date="2023-06" db="EMBL/GenBank/DDBJ databases">
        <title>Gycomyces niveus sp.nov., a novel actinomycete isolated from soil in Shouguang.</title>
        <authorList>
            <person name="Yang X."/>
            <person name="Zhao J."/>
        </authorList>
    </citation>
    <scope>NUCLEOTIDE SEQUENCE</scope>
    <source>
        <strain evidence="1">NEAU C2</strain>
    </source>
</reference>
<accession>A0ABT7YQP3</accession>
<dbReference type="EMBL" id="JAUEMJ010000010">
    <property type="protein sequence ID" value="MDN3242896.1"/>
    <property type="molecule type" value="Genomic_DNA"/>
</dbReference>
<keyword evidence="3" id="KW-1185">Reference proteome</keyword>
<evidence type="ECO:0000313" key="2">
    <source>
        <dbReference type="EMBL" id="MDN3242896.1"/>
    </source>
</evidence>
<evidence type="ECO:0000313" key="3">
    <source>
        <dbReference type="Proteomes" id="UP001171902"/>
    </source>
</evidence>
<gene>
    <name evidence="1" type="ORF">QWI33_14290</name>
    <name evidence="2" type="ORF">QWI33_24455</name>
</gene>
<dbReference type="EMBL" id="JAUEMJ010000004">
    <property type="protein sequence ID" value="MDN3240901.1"/>
    <property type="molecule type" value="Genomic_DNA"/>
</dbReference>
<protein>
    <submittedName>
        <fullName evidence="1">Uncharacterized protein</fullName>
    </submittedName>
</protein>
<organism evidence="1 3">
    <name type="scientific">Glycomyces tritici</name>
    <dbReference type="NCBI Taxonomy" id="2665176"/>
    <lineage>
        <taxon>Bacteria</taxon>
        <taxon>Bacillati</taxon>
        <taxon>Actinomycetota</taxon>
        <taxon>Actinomycetes</taxon>
        <taxon>Glycomycetales</taxon>
        <taxon>Glycomycetaceae</taxon>
        <taxon>Glycomyces</taxon>
    </lineage>
</organism>
<comment type="caution">
    <text evidence="1">The sequence shown here is derived from an EMBL/GenBank/DDBJ whole genome shotgun (WGS) entry which is preliminary data.</text>
</comment>
<evidence type="ECO:0000313" key="1">
    <source>
        <dbReference type="EMBL" id="MDN3240901.1"/>
    </source>
</evidence>
<name>A0ABT7YQP3_9ACTN</name>
<sequence>MIRSWRQLGCRLAANGSGRLSARKVLQQLRIKERSERLGHLEAVHGAVFADVELFEQPLINQSPDAWVGCEVLVGAVLRHLQGEIQRVLQVRDVSRCVRDRLPCLVNVPREPGHLALHEVERYRTGVVSLDQLGALFFGVLEPLLGSALVLGNLFALAFELLHDACADHLGPVGWQPQRAVEVLDGGLDFVQSYVFAGAGLALGQVRQADVVHVDATGLAGVLGVDEACAALTAEDRALEVVRVLALLLPGEAMG</sequence>
<dbReference type="Proteomes" id="UP001171902">
    <property type="component" value="Unassembled WGS sequence"/>
</dbReference>
<proteinExistence type="predicted"/>